<name>A0A2Z3L927_9BACT</name>
<reference evidence="1 2" key="1">
    <citation type="submission" date="2018-05" db="EMBL/GenBank/DDBJ databases">
        <title>Candidatus Cardinium hertigii Genome Assembly.</title>
        <authorList>
            <person name="Showmaker K.C."/>
            <person name="Walden K.O."/>
            <person name="Fields C.J."/>
            <person name="Lambert K.N."/>
            <person name="Hudson M.E."/>
        </authorList>
    </citation>
    <scope>NUCLEOTIDE SEQUENCE [LARGE SCALE GENOMIC DNA]</scope>
    <source>
        <strain evidence="2">cHgTN10</strain>
    </source>
</reference>
<dbReference type="KEGG" id="cher:DK880_00561"/>
<organism evidence="1 2">
    <name type="scientific">Candidatus Cardinium hertigii</name>
    <dbReference type="NCBI Taxonomy" id="247481"/>
    <lineage>
        <taxon>Bacteria</taxon>
        <taxon>Pseudomonadati</taxon>
        <taxon>Bacteroidota</taxon>
        <taxon>Cytophagia</taxon>
        <taxon>Cytophagales</taxon>
        <taxon>Amoebophilaceae</taxon>
        <taxon>Candidatus Cardinium</taxon>
    </lineage>
</organism>
<protein>
    <submittedName>
        <fullName evidence="1">Uncharacterized protein</fullName>
    </submittedName>
</protein>
<dbReference type="Pfam" id="PF13516">
    <property type="entry name" value="LRR_6"/>
    <property type="match status" value="1"/>
</dbReference>
<sequence>MSSELPALQRLHLKSNKIGNEGIKALTEGFPNFQQLHLYSDDIPCEFAKILAETTQLRVFSNGRIGKEIGKAL</sequence>
<dbReference type="InterPro" id="IPR032675">
    <property type="entry name" value="LRR_dom_sf"/>
</dbReference>
<evidence type="ECO:0000313" key="1">
    <source>
        <dbReference type="EMBL" id="AWN81877.1"/>
    </source>
</evidence>
<dbReference type="EMBL" id="CP029619">
    <property type="protein sequence ID" value="AWN81877.1"/>
    <property type="molecule type" value="Genomic_DNA"/>
</dbReference>
<evidence type="ECO:0000313" key="2">
    <source>
        <dbReference type="Proteomes" id="UP000245872"/>
    </source>
</evidence>
<dbReference type="InterPro" id="IPR001611">
    <property type="entry name" value="Leu-rich_rpt"/>
</dbReference>
<dbReference type="SUPFAM" id="SSF52047">
    <property type="entry name" value="RNI-like"/>
    <property type="match status" value="1"/>
</dbReference>
<dbReference type="RefSeq" id="WP_109997294.1">
    <property type="nucleotide sequence ID" value="NZ_CP029619.1"/>
</dbReference>
<gene>
    <name evidence="1" type="ORF">DK880_00561</name>
</gene>
<accession>A0A2Z3L927</accession>
<proteinExistence type="predicted"/>
<dbReference type="Gene3D" id="3.80.10.10">
    <property type="entry name" value="Ribonuclease Inhibitor"/>
    <property type="match status" value="1"/>
</dbReference>
<keyword evidence="2" id="KW-1185">Reference proteome</keyword>
<dbReference type="AlphaFoldDB" id="A0A2Z3L927"/>
<dbReference type="Proteomes" id="UP000245872">
    <property type="component" value="Chromosome"/>
</dbReference>